<dbReference type="GO" id="GO:0032259">
    <property type="term" value="P:methylation"/>
    <property type="evidence" value="ECO:0007669"/>
    <property type="project" value="UniProtKB-KW"/>
</dbReference>
<dbReference type="GO" id="GO:0008168">
    <property type="term" value="F:methyltransferase activity"/>
    <property type="evidence" value="ECO:0007669"/>
    <property type="project" value="UniProtKB-KW"/>
</dbReference>
<dbReference type="Gene3D" id="3.40.50.150">
    <property type="entry name" value="Vaccinia Virus protein VP39"/>
    <property type="match status" value="1"/>
</dbReference>
<organism evidence="2 3">
    <name type="scientific">Roseibium hamelinense</name>
    <dbReference type="NCBI Taxonomy" id="150831"/>
    <lineage>
        <taxon>Bacteria</taxon>
        <taxon>Pseudomonadati</taxon>
        <taxon>Pseudomonadota</taxon>
        <taxon>Alphaproteobacteria</taxon>
        <taxon>Hyphomicrobiales</taxon>
        <taxon>Stappiaceae</taxon>
        <taxon>Roseibium</taxon>
    </lineage>
</organism>
<dbReference type="Proteomes" id="UP000320593">
    <property type="component" value="Unassembled WGS sequence"/>
</dbReference>
<dbReference type="InterPro" id="IPR029063">
    <property type="entry name" value="SAM-dependent_MTases_sf"/>
</dbReference>
<sequence>MAMSDKAQRLLENAYALETPDDSRAYYRGFAASYDEDFADVLGFVYPQKIAEIYRQISGPDDGPIADIGCGTGLVAQALDQSVQPIDGMDISPDMLARANEKALYRRTFEIDLTGDLGPICNDYGALLSSGTFTQGHLGPEVLEKLLGIARPGALFVIGVNKVHFTSLGFEAMLQALMHAGRISGLEAREVRIYAKDGHEHSEDMALAVSFRKA</sequence>
<protein>
    <submittedName>
        <fullName evidence="2">Methyltransferase family protein</fullName>
    </submittedName>
</protein>
<keyword evidence="2" id="KW-0489">Methyltransferase</keyword>
<keyword evidence="3" id="KW-1185">Reference proteome</keyword>
<dbReference type="InterPro" id="IPR041698">
    <property type="entry name" value="Methyltransf_25"/>
</dbReference>
<dbReference type="CDD" id="cd02440">
    <property type="entry name" value="AdoMet_MTases"/>
    <property type="match status" value="1"/>
</dbReference>
<accession>A0A562T9D2</accession>
<evidence type="ECO:0000313" key="2">
    <source>
        <dbReference type="EMBL" id="TWI89616.1"/>
    </source>
</evidence>
<gene>
    <name evidence="2" type="ORF">JM93_01820</name>
</gene>
<dbReference type="Pfam" id="PF13649">
    <property type="entry name" value="Methyltransf_25"/>
    <property type="match status" value="1"/>
</dbReference>
<name>A0A562T9D2_9HYPH</name>
<dbReference type="SUPFAM" id="SSF53335">
    <property type="entry name" value="S-adenosyl-L-methionine-dependent methyltransferases"/>
    <property type="match status" value="1"/>
</dbReference>
<evidence type="ECO:0000259" key="1">
    <source>
        <dbReference type="Pfam" id="PF13649"/>
    </source>
</evidence>
<reference evidence="2 3" key="1">
    <citation type="submission" date="2019-07" db="EMBL/GenBank/DDBJ databases">
        <title>Genomic Encyclopedia of Archaeal and Bacterial Type Strains, Phase II (KMG-II): from individual species to whole genera.</title>
        <authorList>
            <person name="Goeker M."/>
        </authorList>
    </citation>
    <scope>NUCLEOTIDE SEQUENCE [LARGE SCALE GENOMIC DNA]</scope>
    <source>
        <strain evidence="2 3">ATCC BAA-252</strain>
    </source>
</reference>
<comment type="caution">
    <text evidence="2">The sequence shown here is derived from an EMBL/GenBank/DDBJ whole genome shotgun (WGS) entry which is preliminary data.</text>
</comment>
<proteinExistence type="predicted"/>
<dbReference type="OrthoDB" id="9807911at2"/>
<feature type="domain" description="Methyltransferase" evidence="1">
    <location>
        <begin position="65"/>
        <end position="110"/>
    </location>
</feature>
<dbReference type="AlphaFoldDB" id="A0A562T9D2"/>
<dbReference type="EMBL" id="VLLF01000003">
    <property type="protein sequence ID" value="TWI89616.1"/>
    <property type="molecule type" value="Genomic_DNA"/>
</dbReference>
<keyword evidence="2" id="KW-0808">Transferase</keyword>
<evidence type="ECO:0000313" key="3">
    <source>
        <dbReference type="Proteomes" id="UP000320593"/>
    </source>
</evidence>